<gene>
    <name evidence="3" type="ORF">RCOM_0279070</name>
</gene>
<dbReference type="Pfam" id="PF13912">
    <property type="entry name" value="zf-C2H2_6"/>
    <property type="match status" value="1"/>
</dbReference>
<evidence type="ECO:0000313" key="3">
    <source>
        <dbReference type="EMBL" id="EEF32030.1"/>
    </source>
</evidence>
<dbReference type="GO" id="GO:0003700">
    <property type="term" value="F:DNA-binding transcription factor activity"/>
    <property type="evidence" value="ECO:0007669"/>
    <property type="project" value="InterPro"/>
</dbReference>
<keyword evidence="4" id="KW-1185">Reference proteome</keyword>
<dbReference type="PANTHER" id="PTHR45730:SF82">
    <property type="entry name" value="C2H2-TYPE DOMAIN-CONTAINING PROTEIN"/>
    <property type="match status" value="1"/>
</dbReference>
<dbReference type="PROSITE" id="PS00028">
    <property type="entry name" value="ZINC_FINGER_C2H2_1"/>
    <property type="match status" value="1"/>
</dbReference>
<organism evidence="3 4">
    <name type="scientific">Ricinus communis</name>
    <name type="common">Castor bean</name>
    <dbReference type="NCBI Taxonomy" id="3988"/>
    <lineage>
        <taxon>Eukaryota</taxon>
        <taxon>Viridiplantae</taxon>
        <taxon>Streptophyta</taxon>
        <taxon>Embryophyta</taxon>
        <taxon>Tracheophyta</taxon>
        <taxon>Spermatophyta</taxon>
        <taxon>Magnoliopsida</taxon>
        <taxon>eudicotyledons</taxon>
        <taxon>Gunneridae</taxon>
        <taxon>Pentapetalae</taxon>
        <taxon>rosids</taxon>
        <taxon>fabids</taxon>
        <taxon>Malpighiales</taxon>
        <taxon>Euphorbiaceae</taxon>
        <taxon>Acalyphoideae</taxon>
        <taxon>Acalypheae</taxon>
        <taxon>Ricinus</taxon>
    </lineage>
</organism>
<dbReference type="Proteomes" id="UP000008311">
    <property type="component" value="Unassembled WGS sequence"/>
</dbReference>
<proteinExistence type="predicted"/>
<dbReference type="InterPro" id="IPR045320">
    <property type="entry name" value="JAGGED/SL1-like"/>
</dbReference>
<dbReference type="PROSITE" id="PS50157">
    <property type="entry name" value="ZINC_FINGER_C2H2_2"/>
    <property type="match status" value="1"/>
</dbReference>
<reference evidence="4" key="1">
    <citation type="journal article" date="2010" name="Nat. Biotechnol.">
        <title>Draft genome sequence of the oilseed species Ricinus communis.</title>
        <authorList>
            <person name="Chan A.P."/>
            <person name="Crabtree J."/>
            <person name="Zhao Q."/>
            <person name="Lorenzi H."/>
            <person name="Orvis J."/>
            <person name="Puiu D."/>
            <person name="Melake-Berhan A."/>
            <person name="Jones K.M."/>
            <person name="Redman J."/>
            <person name="Chen G."/>
            <person name="Cahoon E.B."/>
            <person name="Gedil M."/>
            <person name="Stanke M."/>
            <person name="Haas B.J."/>
            <person name="Wortman J.R."/>
            <person name="Fraser-Liggett C.M."/>
            <person name="Ravel J."/>
            <person name="Rabinowicz P.D."/>
        </authorList>
    </citation>
    <scope>NUCLEOTIDE SEQUENCE [LARGE SCALE GENOMIC DNA]</scope>
    <source>
        <strain evidence="4">cv. Hale</strain>
    </source>
</reference>
<dbReference type="AlphaFoldDB" id="B9SWK0"/>
<dbReference type="InterPro" id="IPR036236">
    <property type="entry name" value="Znf_C2H2_sf"/>
</dbReference>
<sequence>MNRASSPSSSNETTATSGPSNGYICTVCFKVFPSGQALGGHQNAHLFERSLRQATPNILGAVLNHPLPREDVQVLASALARSNSGHHRHHPPPNPVQQPARRLNVQEDGFRTARRGGNADDHHHLLEGRVRCGTYHYHPYERRSPVEGGGSDGEDSHRRKLTKNLLSEWKPVNDVKERETMGDPDVDVELELELTLKRKEYLDLNLKLGF</sequence>
<evidence type="ECO:0000256" key="1">
    <source>
        <dbReference type="PROSITE-ProRule" id="PRU00042"/>
    </source>
</evidence>
<accession>B9SWK0</accession>
<dbReference type="InterPro" id="IPR013087">
    <property type="entry name" value="Znf_C2H2_type"/>
</dbReference>
<keyword evidence="1" id="KW-0863">Zinc-finger</keyword>
<dbReference type="InParanoid" id="B9SWK0"/>
<dbReference type="SUPFAM" id="SSF57667">
    <property type="entry name" value="beta-beta-alpha zinc fingers"/>
    <property type="match status" value="1"/>
</dbReference>
<protein>
    <recommendedName>
        <fullName evidence="2">C2H2-type domain-containing protein</fullName>
    </recommendedName>
</protein>
<dbReference type="PANTHER" id="PTHR45730">
    <property type="entry name" value="ZINC FINGER PROTEIN JAGGED"/>
    <property type="match status" value="1"/>
</dbReference>
<dbReference type="EMBL" id="EQ974200">
    <property type="protein sequence ID" value="EEF32030.1"/>
    <property type="molecule type" value="Genomic_DNA"/>
</dbReference>
<evidence type="ECO:0000313" key="4">
    <source>
        <dbReference type="Proteomes" id="UP000008311"/>
    </source>
</evidence>
<dbReference type="GO" id="GO:0008270">
    <property type="term" value="F:zinc ion binding"/>
    <property type="evidence" value="ECO:0007669"/>
    <property type="project" value="UniProtKB-KW"/>
</dbReference>
<keyword evidence="1" id="KW-0479">Metal-binding</keyword>
<dbReference type="eggNOG" id="ENOG502SW2C">
    <property type="taxonomic scope" value="Eukaryota"/>
</dbReference>
<keyword evidence="1" id="KW-0862">Zinc</keyword>
<name>B9SWK0_RICCO</name>
<feature type="domain" description="C2H2-type" evidence="2">
    <location>
        <begin position="23"/>
        <end position="50"/>
    </location>
</feature>
<evidence type="ECO:0000259" key="2">
    <source>
        <dbReference type="PROSITE" id="PS50157"/>
    </source>
</evidence>